<accession>A0A0K8VLQ2</accession>
<feature type="non-terminal residue" evidence="1">
    <location>
        <position position="124"/>
    </location>
</feature>
<dbReference type="SUPFAM" id="SSF53098">
    <property type="entry name" value="Ribonuclease H-like"/>
    <property type="match status" value="1"/>
</dbReference>
<dbReference type="Gene3D" id="3.30.420.10">
    <property type="entry name" value="Ribonuclease H-like superfamily/Ribonuclease H"/>
    <property type="match status" value="1"/>
</dbReference>
<proteinExistence type="predicted"/>
<evidence type="ECO:0000313" key="1">
    <source>
        <dbReference type="EMBL" id="JAI39811.1"/>
    </source>
</evidence>
<dbReference type="InterPro" id="IPR036397">
    <property type="entry name" value="RNaseH_sf"/>
</dbReference>
<feature type="non-terminal residue" evidence="1">
    <location>
        <position position="1"/>
    </location>
</feature>
<reference evidence="1" key="1">
    <citation type="submission" date="2015-06" db="EMBL/GenBank/DDBJ databases">
        <authorList>
            <person name="Hoefler B.C."/>
            <person name="Straight P.D."/>
        </authorList>
    </citation>
    <scope>NUCLEOTIDE SEQUENCE</scope>
</reference>
<evidence type="ECO:0008006" key="2">
    <source>
        <dbReference type="Google" id="ProtNLM"/>
    </source>
</evidence>
<dbReference type="GO" id="GO:0003676">
    <property type="term" value="F:nucleic acid binding"/>
    <property type="evidence" value="ECO:0007669"/>
    <property type="project" value="InterPro"/>
</dbReference>
<protein>
    <recommendedName>
        <fullName evidence="2">RNase H type-1 domain-containing protein</fullName>
    </recommendedName>
</protein>
<gene>
    <name evidence="1" type="ORF">c0_g2_i1</name>
</gene>
<organism evidence="1">
    <name type="scientific">Bactrocera latifrons</name>
    <name type="common">Malaysian fruit fly</name>
    <name type="synonym">Chaetodacus latifrons</name>
    <dbReference type="NCBI Taxonomy" id="174628"/>
    <lineage>
        <taxon>Eukaryota</taxon>
        <taxon>Metazoa</taxon>
        <taxon>Ecdysozoa</taxon>
        <taxon>Arthropoda</taxon>
        <taxon>Hexapoda</taxon>
        <taxon>Insecta</taxon>
        <taxon>Pterygota</taxon>
        <taxon>Neoptera</taxon>
        <taxon>Endopterygota</taxon>
        <taxon>Diptera</taxon>
        <taxon>Brachycera</taxon>
        <taxon>Muscomorpha</taxon>
        <taxon>Tephritoidea</taxon>
        <taxon>Tephritidae</taxon>
        <taxon>Bactrocera</taxon>
        <taxon>Bactrocera</taxon>
    </lineage>
</organism>
<sequence length="124" mass="13795">FEMEHEYEKNGWKLIFTDGSKSSEYTSFSVVTNTGNTICNWLLPHMCSVFSAEASAILKAVEHSKKHKLICTDSKSCISAIKSLSNYNPIISKIGDAVISAPKSVHSPQDRTHHPNSLEYTYGK</sequence>
<name>A0A0K8VLQ2_BACLA</name>
<dbReference type="InterPro" id="IPR012337">
    <property type="entry name" value="RNaseH-like_sf"/>
</dbReference>
<dbReference type="AlphaFoldDB" id="A0A0K8VLQ2"/>
<dbReference type="EMBL" id="GDHF01012503">
    <property type="protein sequence ID" value="JAI39811.1"/>
    <property type="molecule type" value="Transcribed_RNA"/>
</dbReference>